<dbReference type="GO" id="GO:0015658">
    <property type="term" value="F:branched-chain amino acid transmembrane transporter activity"/>
    <property type="evidence" value="ECO:0007669"/>
    <property type="project" value="InterPro"/>
</dbReference>
<evidence type="ECO:0000256" key="6">
    <source>
        <dbReference type="SAM" id="Phobius"/>
    </source>
</evidence>
<feature type="transmembrane region" description="Helical" evidence="6">
    <location>
        <begin position="209"/>
        <end position="234"/>
    </location>
</feature>
<evidence type="ECO:0000256" key="1">
    <source>
        <dbReference type="ARBA" id="ARBA00004651"/>
    </source>
</evidence>
<feature type="transmembrane region" description="Helical" evidence="6">
    <location>
        <begin position="246"/>
        <end position="266"/>
    </location>
</feature>
<dbReference type="InterPro" id="IPR001851">
    <property type="entry name" value="ABC_transp_permease"/>
</dbReference>
<proteinExistence type="predicted"/>
<keyword evidence="8" id="KW-1185">Reference proteome</keyword>
<keyword evidence="5 6" id="KW-0472">Membrane</keyword>
<dbReference type="Proteomes" id="UP000663499">
    <property type="component" value="Chromosome"/>
</dbReference>
<accession>A0A974XGE7</accession>
<dbReference type="AlphaFoldDB" id="A0A974XGE7"/>
<dbReference type="InterPro" id="IPR043428">
    <property type="entry name" value="LivM-like"/>
</dbReference>
<comment type="subcellular location">
    <subcellularLocation>
        <location evidence="1">Cell membrane</location>
        <topology evidence="1">Multi-pass membrane protein</topology>
    </subcellularLocation>
</comment>
<evidence type="ECO:0000256" key="4">
    <source>
        <dbReference type="ARBA" id="ARBA00022989"/>
    </source>
</evidence>
<feature type="transmembrane region" description="Helical" evidence="6">
    <location>
        <begin position="31"/>
        <end position="51"/>
    </location>
</feature>
<feature type="transmembrane region" description="Helical" evidence="6">
    <location>
        <begin position="86"/>
        <end position="104"/>
    </location>
</feature>
<name>A0A974XGE7_9FIRM</name>
<gene>
    <name evidence="7" type="ORF">J0B03_03910</name>
</gene>
<keyword evidence="4 6" id="KW-1133">Transmembrane helix</keyword>
<reference evidence="7" key="1">
    <citation type="submission" date="2021-03" db="EMBL/GenBank/DDBJ databases">
        <title>Alkalibacter marinus sp. nov., isolated from tidal flat sediment.</title>
        <authorList>
            <person name="Namirimu T."/>
            <person name="Yang J.-A."/>
            <person name="Yang S.-H."/>
            <person name="Kim Y.-J."/>
            <person name="Kwon K.K."/>
        </authorList>
    </citation>
    <scope>NUCLEOTIDE SEQUENCE</scope>
    <source>
        <strain evidence="7">ES005</strain>
    </source>
</reference>
<dbReference type="EMBL" id="CP071444">
    <property type="protein sequence ID" value="QSX09216.1"/>
    <property type="molecule type" value="Genomic_DNA"/>
</dbReference>
<keyword evidence="2" id="KW-1003">Cell membrane</keyword>
<evidence type="ECO:0000313" key="8">
    <source>
        <dbReference type="Proteomes" id="UP000663499"/>
    </source>
</evidence>
<dbReference type="PANTHER" id="PTHR30482:SF10">
    <property type="entry name" value="HIGH-AFFINITY BRANCHED-CHAIN AMINO ACID TRANSPORT PROTEIN BRAE"/>
    <property type="match status" value="1"/>
</dbReference>
<evidence type="ECO:0000313" key="7">
    <source>
        <dbReference type="EMBL" id="QSX09216.1"/>
    </source>
</evidence>
<dbReference type="PANTHER" id="PTHR30482">
    <property type="entry name" value="HIGH-AFFINITY BRANCHED-CHAIN AMINO ACID TRANSPORT SYSTEM PERMEASE"/>
    <property type="match status" value="1"/>
</dbReference>
<dbReference type="GO" id="GO:0005886">
    <property type="term" value="C:plasma membrane"/>
    <property type="evidence" value="ECO:0007669"/>
    <property type="project" value="UniProtKB-SubCell"/>
</dbReference>
<evidence type="ECO:0000256" key="3">
    <source>
        <dbReference type="ARBA" id="ARBA00022692"/>
    </source>
</evidence>
<evidence type="ECO:0000256" key="2">
    <source>
        <dbReference type="ARBA" id="ARBA00022475"/>
    </source>
</evidence>
<protein>
    <submittedName>
        <fullName evidence="7">Branched-chain amino acid ABC transporter permease</fullName>
    </submittedName>
</protein>
<dbReference type="CDD" id="cd06581">
    <property type="entry name" value="TM_PBP1_LivM_like"/>
    <property type="match status" value="1"/>
</dbReference>
<feature type="transmembrane region" description="Helical" evidence="6">
    <location>
        <begin position="124"/>
        <end position="141"/>
    </location>
</feature>
<feature type="transmembrane region" description="Helical" evidence="6">
    <location>
        <begin position="170"/>
        <end position="189"/>
    </location>
</feature>
<dbReference type="KEGG" id="alka:J0B03_03910"/>
<sequence>MGFYLSILTFTFITIIGVTGIFLITGLTGLFSLGQASFMAIGAYTAGILMIKFQVPFVVATILAILVGLLFGLVVGLPTLRLRRDYIALVTFGFGEAVIAILNNLTSITGGAMGLSGIPMKTNFTLALISAIVCIIFARNYKYSKYGRQCMALKSDELAAKAMGIDVKRVKLTTFLVASGLTAYAGVLYGSFTTYVDPSTFGWTRSAEWIIILFFGGLNSLTGAIFSSLALGSLPELLRFASSWRLVIYAVIVLLILNFRPTGIFGEYELNLKTLKKDLLRTNRK</sequence>
<dbReference type="Pfam" id="PF02653">
    <property type="entry name" value="BPD_transp_2"/>
    <property type="match status" value="1"/>
</dbReference>
<evidence type="ECO:0000256" key="5">
    <source>
        <dbReference type="ARBA" id="ARBA00023136"/>
    </source>
</evidence>
<organism evidence="7 8">
    <name type="scientific">Alkalibacter rhizosphaerae</name>
    <dbReference type="NCBI Taxonomy" id="2815577"/>
    <lineage>
        <taxon>Bacteria</taxon>
        <taxon>Bacillati</taxon>
        <taxon>Bacillota</taxon>
        <taxon>Clostridia</taxon>
        <taxon>Eubacteriales</taxon>
        <taxon>Eubacteriaceae</taxon>
        <taxon>Alkalibacter</taxon>
    </lineage>
</organism>
<feature type="transmembrane region" description="Helical" evidence="6">
    <location>
        <begin position="57"/>
        <end position="79"/>
    </location>
</feature>
<keyword evidence="3 6" id="KW-0812">Transmembrane</keyword>
<feature type="transmembrane region" description="Helical" evidence="6">
    <location>
        <begin position="6"/>
        <end position="24"/>
    </location>
</feature>
<dbReference type="RefSeq" id="WP_207300555.1">
    <property type="nucleotide sequence ID" value="NZ_CP071444.1"/>
</dbReference>